<reference evidence="1" key="1">
    <citation type="submission" date="2014-11" db="EMBL/GenBank/DDBJ databases">
        <authorList>
            <person name="Amaro Gonzalez C."/>
        </authorList>
    </citation>
    <scope>NUCLEOTIDE SEQUENCE</scope>
</reference>
<sequence>MGVYCRARLQDFKACCVRRNKYTNR</sequence>
<reference evidence="1" key="2">
    <citation type="journal article" date="2015" name="Fish Shellfish Immunol.">
        <title>Early steps in the European eel (Anguilla anguilla)-Vibrio vulnificus interaction in the gills: Role of the RtxA13 toxin.</title>
        <authorList>
            <person name="Callol A."/>
            <person name="Pajuelo D."/>
            <person name="Ebbesson L."/>
            <person name="Teles M."/>
            <person name="MacKenzie S."/>
            <person name="Amaro C."/>
        </authorList>
    </citation>
    <scope>NUCLEOTIDE SEQUENCE</scope>
</reference>
<dbReference type="EMBL" id="GBXM01060793">
    <property type="protein sequence ID" value="JAH47784.1"/>
    <property type="molecule type" value="Transcribed_RNA"/>
</dbReference>
<protein>
    <submittedName>
        <fullName evidence="1">Uncharacterized protein</fullName>
    </submittedName>
</protein>
<name>A0A0E9T2K3_ANGAN</name>
<dbReference type="AlphaFoldDB" id="A0A0E9T2K3"/>
<organism evidence="1">
    <name type="scientific">Anguilla anguilla</name>
    <name type="common">European freshwater eel</name>
    <name type="synonym">Muraena anguilla</name>
    <dbReference type="NCBI Taxonomy" id="7936"/>
    <lineage>
        <taxon>Eukaryota</taxon>
        <taxon>Metazoa</taxon>
        <taxon>Chordata</taxon>
        <taxon>Craniata</taxon>
        <taxon>Vertebrata</taxon>
        <taxon>Euteleostomi</taxon>
        <taxon>Actinopterygii</taxon>
        <taxon>Neopterygii</taxon>
        <taxon>Teleostei</taxon>
        <taxon>Anguilliformes</taxon>
        <taxon>Anguillidae</taxon>
        <taxon>Anguilla</taxon>
    </lineage>
</organism>
<accession>A0A0E9T2K3</accession>
<evidence type="ECO:0000313" key="1">
    <source>
        <dbReference type="EMBL" id="JAH47784.1"/>
    </source>
</evidence>
<proteinExistence type="predicted"/>